<dbReference type="Pfam" id="PF24677">
    <property type="entry name" value="DUF7657"/>
    <property type="match status" value="1"/>
</dbReference>
<comment type="caution">
    <text evidence="4">The sequence shown here is derived from an EMBL/GenBank/DDBJ whole genome shotgun (WGS) entry which is preliminary data.</text>
</comment>
<feature type="transmembrane region" description="Helical" evidence="1">
    <location>
        <begin position="439"/>
        <end position="461"/>
    </location>
</feature>
<feature type="transmembrane region" description="Helical" evidence="1">
    <location>
        <begin position="336"/>
        <end position="354"/>
    </location>
</feature>
<feature type="transmembrane region" description="Helical" evidence="1">
    <location>
        <begin position="198"/>
        <end position="220"/>
    </location>
</feature>
<feature type="transmembrane region" description="Helical" evidence="1">
    <location>
        <begin position="7"/>
        <end position="25"/>
    </location>
</feature>
<proteinExistence type="predicted"/>
<accession>A0ABR9B6B1</accession>
<dbReference type="EMBL" id="JACYTN010000033">
    <property type="protein sequence ID" value="MBD8500990.1"/>
    <property type="molecule type" value="Genomic_DNA"/>
</dbReference>
<keyword evidence="1" id="KW-1133">Transmembrane helix</keyword>
<dbReference type="RefSeq" id="WP_192027208.1">
    <property type="nucleotide sequence ID" value="NZ_JACYTN010000033.1"/>
</dbReference>
<dbReference type="InterPro" id="IPR056071">
    <property type="entry name" value="DUF7654"/>
</dbReference>
<sequence>MRREYKKIFLAAVCIVLVALFYVLYNNQEYIKSKITDSLNYNLTNHEAGAVGLNVVDGYINTTNEDSQYILTNINKYVSEIYLNIDYLNGEDTLQVFYTDSRNPDFSEQASHLVRVDNGKNIHRIPLDNSLKIESIRIDVSTKKDQRIQINEIILNKDITFHINIIHLLKLEIFTLLIIGLVLIVFKYPDMIVRKRYIIAGMVFIVLVVGKLHGSSIGLWESEINKNLADQSKTTLLGKERTIRSDEFLVHTPWLLSQVNNRFDVINSDIKSMGMNALLLNVPAISLDIVGKPYFWGFVIFGEDFGLSWYWSFKIIMLFLLSFEICMFLTNRSKLLSLFGGLWVALSPSIQWWYDTPAAVSDLILLTEGMIVSLLYFVHFKEKCNLRSIFIILFVICGIGFTTILYPPVQVPLAFLVLIMLGSMMVKDSQAFKLVKKEWYVLILSILYAIAAIAFFIYYALDDIKLLLNTAYPGERLITGGSLPYYELQTYLINWLLPFKEVSYSNQSELASYYNFAPLLILTFIFIIKYEKNNKRIIIALFGYLMFQLSWLFVTYPKIIAKLSLFSYVQEARVAHISFGFLGVFLSVWMINMIYKHKMFNYKHKIVLTSVIFILYSISIFGSPMKDYLGVTLAIGTIIIFTMLNYLLLSGNLKKFIILFLPIIISGVFINPVAQGTDSIKNLQISNQIKKIELEDPNQTWVATESIFNGQLLIALGVKSMNSVHFTPDMNLWSQIDVKSEFEDIYNRYAHVIVNVTDNDTNFELTQLDVIRVNINHSELQELGIKYILSPSIINSDSYEEIYYDNDSGLYIYRVLDNRS</sequence>
<evidence type="ECO:0000313" key="4">
    <source>
        <dbReference type="EMBL" id="MBD8500990.1"/>
    </source>
</evidence>
<keyword evidence="1" id="KW-0812">Transmembrane</keyword>
<feature type="transmembrane region" description="Helical" evidence="1">
    <location>
        <begin position="360"/>
        <end position="378"/>
    </location>
</feature>
<evidence type="ECO:0000259" key="3">
    <source>
        <dbReference type="Pfam" id="PF24677"/>
    </source>
</evidence>
<feature type="domain" description="DUF7654" evidence="2">
    <location>
        <begin position="680"/>
        <end position="816"/>
    </location>
</feature>
<feature type="transmembrane region" description="Helical" evidence="1">
    <location>
        <begin position="656"/>
        <end position="674"/>
    </location>
</feature>
<feature type="domain" description="DUF7657" evidence="3">
    <location>
        <begin position="196"/>
        <end position="592"/>
    </location>
</feature>
<keyword evidence="5" id="KW-1185">Reference proteome</keyword>
<protein>
    <recommendedName>
        <fullName evidence="6">Glycosyltransferase RgtA/B/C/D-like domain-containing protein</fullName>
    </recommendedName>
</protein>
<feature type="transmembrane region" description="Helical" evidence="1">
    <location>
        <begin position="513"/>
        <end position="530"/>
    </location>
</feature>
<keyword evidence="1" id="KW-0472">Membrane</keyword>
<evidence type="ECO:0000313" key="5">
    <source>
        <dbReference type="Proteomes" id="UP000634529"/>
    </source>
</evidence>
<gene>
    <name evidence="4" type="ORF">IFO66_22135</name>
</gene>
<feature type="transmembrane region" description="Helical" evidence="1">
    <location>
        <begin position="606"/>
        <end position="622"/>
    </location>
</feature>
<dbReference type="InterPro" id="IPR056074">
    <property type="entry name" value="DUF7657"/>
</dbReference>
<feature type="transmembrane region" description="Helical" evidence="1">
    <location>
        <begin position="628"/>
        <end position="649"/>
    </location>
</feature>
<feature type="transmembrane region" description="Helical" evidence="1">
    <location>
        <begin position="385"/>
        <end position="405"/>
    </location>
</feature>
<feature type="transmembrane region" description="Helical" evidence="1">
    <location>
        <begin position="537"/>
        <end position="554"/>
    </location>
</feature>
<feature type="transmembrane region" description="Helical" evidence="1">
    <location>
        <begin position="165"/>
        <end position="186"/>
    </location>
</feature>
<feature type="transmembrane region" description="Helical" evidence="1">
    <location>
        <begin position="574"/>
        <end position="594"/>
    </location>
</feature>
<name>A0ABR9B6B1_9BACL</name>
<dbReference type="Proteomes" id="UP000634529">
    <property type="component" value="Unassembled WGS sequence"/>
</dbReference>
<evidence type="ECO:0000259" key="2">
    <source>
        <dbReference type="Pfam" id="PF24672"/>
    </source>
</evidence>
<feature type="transmembrane region" description="Helical" evidence="1">
    <location>
        <begin position="411"/>
        <end position="427"/>
    </location>
</feature>
<organism evidence="4 5">
    <name type="scientific">Paenibacillus arenosi</name>
    <dbReference type="NCBI Taxonomy" id="2774142"/>
    <lineage>
        <taxon>Bacteria</taxon>
        <taxon>Bacillati</taxon>
        <taxon>Bacillota</taxon>
        <taxon>Bacilli</taxon>
        <taxon>Bacillales</taxon>
        <taxon>Paenibacillaceae</taxon>
        <taxon>Paenibacillus</taxon>
    </lineage>
</organism>
<dbReference type="Pfam" id="PF24672">
    <property type="entry name" value="DUF7654"/>
    <property type="match status" value="1"/>
</dbReference>
<feature type="transmembrane region" description="Helical" evidence="1">
    <location>
        <begin position="309"/>
        <end position="329"/>
    </location>
</feature>
<reference evidence="4 5" key="1">
    <citation type="submission" date="2020-09" db="EMBL/GenBank/DDBJ databases">
        <title>Paenibacillus sp. CAU 1523 isolated from sand of Haeundae Beach.</title>
        <authorList>
            <person name="Kim W."/>
        </authorList>
    </citation>
    <scope>NUCLEOTIDE SEQUENCE [LARGE SCALE GENOMIC DNA]</scope>
    <source>
        <strain evidence="4 5">CAU 1523</strain>
    </source>
</reference>
<evidence type="ECO:0000256" key="1">
    <source>
        <dbReference type="SAM" id="Phobius"/>
    </source>
</evidence>
<evidence type="ECO:0008006" key="6">
    <source>
        <dbReference type="Google" id="ProtNLM"/>
    </source>
</evidence>